<dbReference type="EMBL" id="LT629745">
    <property type="protein sequence ID" value="SDR65939.1"/>
    <property type="molecule type" value="Genomic_DNA"/>
</dbReference>
<feature type="transmembrane region" description="Helical" evidence="1">
    <location>
        <begin position="64"/>
        <end position="84"/>
    </location>
</feature>
<evidence type="ECO:0000313" key="2">
    <source>
        <dbReference type="EMBL" id="SDR65939.1"/>
    </source>
</evidence>
<name>A0A1H1KW80_9FLAO</name>
<keyword evidence="3" id="KW-1185">Reference proteome</keyword>
<proteinExistence type="predicted"/>
<protein>
    <submittedName>
        <fullName evidence="2">Uncharacterized protein</fullName>
    </submittedName>
</protein>
<dbReference type="STRING" id="1250231.SAMN04488552_0216"/>
<keyword evidence="1" id="KW-0472">Membrane</keyword>
<dbReference type="Proteomes" id="UP000198858">
    <property type="component" value="Chromosome I"/>
</dbReference>
<accession>A0A1H1KW80</accession>
<keyword evidence="1" id="KW-0812">Transmembrane</keyword>
<evidence type="ECO:0000256" key="1">
    <source>
        <dbReference type="SAM" id="Phobius"/>
    </source>
</evidence>
<sequence length="133" mass="16420">MYNYLFYFLYSYYNKTDKWNTANIPYLSTILVISVLQMFNYLFLRDLISYQIFNEKYSSFKFENLIVPTIFIAIDYWFFQRKNLYKSILNRFSKLPKSEKRKRNILSWLYILVSIVLVIIIGYSIRENLKFWN</sequence>
<organism evidence="2 3">
    <name type="scientific">Christiangramia echinicola</name>
    <dbReference type="NCBI Taxonomy" id="279359"/>
    <lineage>
        <taxon>Bacteria</taxon>
        <taxon>Pseudomonadati</taxon>
        <taxon>Bacteroidota</taxon>
        <taxon>Flavobacteriia</taxon>
        <taxon>Flavobacteriales</taxon>
        <taxon>Flavobacteriaceae</taxon>
        <taxon>Christiangramia</taxon>
    </lineage>
</organism>
<evidence type="ECO:0000313" key="3">
    <source>
        <dbReference type="Proteomes" id="UP000198858"/>
    </source>
</evidence>
<feature type="transmembrane region" description="Helical" evidence="1">
    <location>
        <begin position="24"/>
        <end position="44"/>
    </location>
</feature>
<gene>
    <name evidence="2" type="ORF">SAMN04488552_0216</name>
</gene>
<keyword evidence="1" id="KW-1133">Transmembrane helix</keyword>
<feature type="transmembrane region" description="Helical" evidence="1">
    <location>
        <begin position="105"/>
        <end position="125"/>
    </location>
</feature>
<dbReference type="AlphaFoldDB" id="A0A1H1KW80"/>
<reference evidence="2 3" key="1">
    <citation type="submission" date="2016-10" db="EMBL/GenBank/DDBJ databases">
        <authorList>
            <person name="Varghese N."/>
            <person name="Submissions S."/>
        </authorList>
    </citation>
    <scope>NUCLEOTIDE SEQUENCE [LARGE SCALE GENOMIC DNA]</scope>
    <source>
        <strain evidence="2 3">Mar_2010_102</strain>
    </source>
</reference>